<sequence>MAKNTITPLFSQVRSLSPQRTLRVQTSPPREFTVESSIGNRYFEPERRLSSVLHKWNHTPKQKTRYIGPPSRVLGPAQPCDKCGCCFCCLCKSKDSVMKLLNKQYWSAPEFCLNVSIGFQKGKYMTRF</sequence>
<dbReference type="Proteomes" id="UP000030746">
    <property type="component" value="Unassembled WGS sequence"/>
</dbReference>
<dbReference type="RefSeq" id="XP_009056901.1">
    <property type="nucleotide sequence ID" value="XM_009058653.1"/>
</dbReference>
<accession>V3ZLX7</accession>
<dbReference type="HOGENOM" id="CLU_1962084_0_0_1"/>
<dbReference type="AlphaFoldDB" id="V3ZLX7"/>
<evidence type="ECO:0000313" key="1">
    <source>
        <dbReference type="EMBL" id="ESO92338.1"/>
    </source>
</evidence>
<proteinExistence type="predicted"/>
<dbReference type="EMBL" id="KB202094">
    <property type="protein sequence ID" value="ESO92338.1"/>
    <property type="molecule type" value="Genomic_DNA"/>
</dbReference>
<dbReference type="KEGG" id="lgi:LOTGIDRAFT_162643"/>
<keyword evidence="2" id="KW-1185">Reference proteome</keyword>
<reference evidence="1 2" key="1">
    <citation type="journal article" date="2013" name="Nature">
        <title>Insights into bilaterian evolution from three spiralian genomes.</title>
        <authorList>
            <person name="Simakov O."/>
            <person name="Marletaz F."/>
            <person name="Cho S.J."/>
            <person name="Edsinger-Gonzales E."/>
            <person name="Havlak P."/>
            <person name="Hellsten U."/>
            <person name="Kuo D.H."/>
            <person name="Larsson T."/>
            <person name="Lv J."/>
            <person name="Arendt D."/>
            <person name="Savage R."/>
            <person name="Osoegawa K."/>
            <person name="de Jong P."/>
            <person name="Grimwood J."/>
            <person name="Chapman J.A."/>
            <person name="Shapiro H."/>
            <person name="Aerts A."/>
            <person name="Otillar R.P."/>
            <person name="Terry A.Y."/>
            <person name="Boore J.L."/>
            <person name="Grigoriev I.V."/>
            <person name="Lindberg D.R."/>
            <person name="Seaver E.C."/>
            <person name="Weisblat D.A."/>
            <person name="Putnam N.H."/>
            <person name="Rokhsar D.S."/>
        </authorList>
    </citation>
    <scope>NUCLEOTIDE SEQUENCE [LARGE SCALE GENOMIC DNA]</scope>
</reference>
<protein>
    <submittedName>
        <fullName evidence="1">Uncharacterized protein</fullName>
    </submittedName>
</protein>
<gene>
    <name evidence="1" type="ORF">LOTGIDRAFT_162643</name>
</gene>
<dbReference type="CTD" id="20239091"/>
<organism evidence="1 2">
    <name type="scientific">Lottia gigantea</name>
    <name type="common">Giant owl limpet</name>
    <dbReference type="NCBI Taxonomy" id="225164"/>
    <lineage>
        <taxon>Eukaryota</taxon>
        <taxon>Metazoa</taxon>
        <taxon>Spiralia</taxon>
        <taxon>Lophotrochozoa</taxon>
        <taxon>Mollusca</taxon>
        <taxon>Gastropoda</taxon>
        <taxon>Patellogastropoda</taxon>
        <taxon>Lottioidea</taxon>
        <taxon>Lottiidae</taxon>
        <taxon>Lottia</taxon>
    </lineage>
</organism>
<evidence type="ECO:0000313" key="2">
    <source>
        <dbReference type="Proteomes" id="UP000030746"/>
    </source>
</evidence>
<dbReference type="GeneID" id="20239091"/>
<name>V3ZLX7_LOTGI</name>